<proteinExistence type="predicted"/>
<reference evidence="1" key="1">
    <citation type="journal article" date="1997" name="Nucleic Acids Res.">
        <title>tRNAscan-SE: a program for improved detection of transfer RNA genes in genomic sequence.</title>
        <authorList>
            <person name="Lowe T.M."/>
            <person name="Eddy S.R."/>
        </authorList>
    </citation>
    <scope>NUCLEOTIDE SEQUENCE [LARGE SCALE GENOMIC DNA]</scope>
    <source>
        <strain evidence="1">r\B97-61/B2</strain>
    </source>
</reference>
<dbReference type="RefSeq" id="XP_017971542.1">
    <property type="nucleotide sequence ID" value="XM_018116053.1"/>
</dbReference>
<organism evidence="1 2">
    <name type="scientific">Theobroma cacao</name>
    <name type="common">Cacao</name>
    <name type="synonym">Cocoa</name>
    <dbReference type="NCBI Taxonomy" id="3641"/>
    <lineage>
        <taxon>Eukaryota</taxon>
        <taxon>Viridiplantae</taxon>
        <taxon>Streptophyta</taxon>
        <taxon>Embryophyta</taxon>
        <taxon>Tracheophyta</taxon>
        <taxon>Spermatophyta</taxon>
        <taxon>Magnoliopsida</taxon>
        <taxon>eudicotyledons</taxon>
        <taxon>Gunneridae</taxon>
        <taxon>Pentapetalae</taxon>
        <taxon>rosids</taxon>
        <taxon>malvids</taxon>
        <taxon>Malvales</taxon>
        <taxon>Malvaceae</taxon>
        <taxon>Byttnerioideae</taxon>
        <taxon>Theobroma</taxon>
    </lineage>
</organism>
<accession>A0AB32VWC8</accession>
<name>A0AB32VWC8_THECC</name>
<reference evidence="2" key="2">
    <citation type="submission" date="2025-08" db="UniProtKB">
        <authorList>
            <consortium name="RefSeq"/>
        </authorList>
    </citation>
    <scope>IDENTIFICATION</scope>
</reference>
<evidence type="ECO:0000313" key="1">
    <source>
        <dbReference type="Proteomes" id="UP000694886"/>
    </source>
</evidence>
<sequence length="117" mass="13123">MVRTFFPASQVRYGVYTAAEFYEEEVGAGLTGDKQDVEFGNSAATDQIHWQLMKMGDKFGIGQPGLSFPKCSVCKQKGISSRPYFVASRFLCYALEDRDFSLSLWGSIYVLMIFCGK</sequence>
<dbReference type="Proteomes" id="UP000694886">
    <property type="component" value="Chromosome 2"/>
</dbReference>
<evidence type="ECO:0000313" key="2">
    <source>
        <dbReference type="RefSeq" id="XP_017971542.1"/>
    </source>
</evidence>
<dbReference type="Gramene" id="Tc02v2_t010380.2">
    <property type="protein sequence ID" value="Tc02v2_p010380.2"/>
    <property type="gene ID" value="Tc02v2_g010370"/>
</dbReference>
<dbReference type="GeneID" id="108660958"/>
<dbReference type="KEGG" id="tcc:108660958"/>
<gene>
    <name evidence="2" type="primary">LOC108660958</name>
</gene>
<dbReference type="AlphaFoldDB" id="A0AB32VWC8"/>
<protein>
    <submittedName>
        <fullName evidence="2">Uncharacterized protein LOC108660958</fullName>
    </submittedName>
</protein>